<dbReference type="WBParaSite" id="TASK_0001011301-mRNA-1">
    <property type="protein sequence ID" value="TASK_0001011301-mRNA-1"/>
    <property type="gene ID" value="TASK_0001011301"/>
</dbReference>
<feature type="transmembrane region" description="Helical" evidence="1">
    <location>
        <begin position="76"/>
        <end position="98"/>
    </location>
</feature>
<sequence>MWQASPSPSKSGGVAKSVLVTRLRSAPRTSAEQIGEESSPPFTHPRCLAVHVGTADRSAHLRLLHPFSSCSSSHSLFFKWSLASLCLLFSTLTFLASFTPPPPSLHLHPSGSVVTA</sequence>
<evidence type="ECO:0000313" key="4">
    <source>
        <dbReference type="WBParaSite" id="TASK_0001011301-mRNA-1"/>
    </source>
</evidence>
<keyword evidence="3" id="KW-1185">Reference proteome</keyword>
<dbReference type="EMBL" id="UYRS01020400">
    <property type="protein sequence ID" value="VDK48821.1"/>
    <property type="molecule type" value="Genomic_DNA"/>
</dbReference>
<dbReference type="Proteomes" id="UP000282613">
    <property type="component" value="Unassembled WGS sequence"/>
</dbReference>
<organism evidence="4">
    <name type="scientific">Taenia asiatica</name>
    <name type="common">Asian tapeworm</name>
    <dbReference type="NCBI Taxonomy" id="60517"/>
    <lineage>
        <taxon>Eukaryota</taxon>
        <taxon>Metazoa</taxon>
        <taxon>Spiralia</taxon>
        <taxon>Lophotrochozoa</taxon>
        <taxon>Platyhelminthes</taxon>
        <taxon>Cestoda</taxon>
        <taxon>Eucestoda</taxon>
        <taxon>Cyclophyllidea</taxon>
        <taxon>Taeniidae</taxon>
        <taxon>Taenia</taxon>
    </lineage>
</organism>
<name>A0A0R3WGX0_TAEAS</name>
<dbReference type="AlphaFoldDB" id="A0A0R3WGX0"/>
<evidence type="ECO:0000313" key="2">
    <source>
        <dbReference type="EMBL" id="VDK48821.1"/>
    </source>
</evidence>
<protein>
    <submittedName>
        <fullName evidence="2 4">Uncharacterized protein</fullName>
    </submittedName>
</protein>
<keyword evidence="1" id="KW-0812">Transmembrane</keyword>
<evidence type="ECO:0000313" key="3">
    <source>
        <dbReference type="Proteomes" id="UP000282613"/>
    </source>
</evidence>
<proteinExistence type="predicted"/>
<reference evidence="4" key="1">
    <citation type="submission" date="2017-02" db="UniProtKB">
        <authorList>
            <consortium name="WormBaseParasite"/>
        </authorList>
    </citation>
    <scope>IDENTIFICATION</scope>
</reference>
<gene>
    <name evidence="2" type="ORF">TASK_LOCUS10114</name>
</gene>
<keyword evidence="1" id="KW-0472">Membrane</keyword>
<accession>A0A0R3WGX0</accession>
<keyword evidence="1" id="KW-1133">Transmembrane helix</keyword>
<reference evidence="2 3" key="2">
    <citation type="submission" date="2018-11" db="EMBL/GenBank/DDBJ databases">
        <authorList>
            <consortium name="Pathogen Informatics"/>
        </authorList>
    </citation>
    <scope>NUCLEOTIDE SEQUENCE [LARGE SCALE GENOMIC DNA]</scope>
</reference>
<evidence type="ECO:0000256" key="1">
    <source>
        <dbReference type="SAM" id="Phobius"/>
    </source>
</evidence>